<dbReference type="InterPro" id="IPR037027">
    <property type="entry name" value="YqgF/RNaseH-like_dom_sf"/>
</dbReference>
<dbReference type="Pfam" id="PF03652">
    <property type="entry name" value="RuvX"/>
    <property type="match status" value="1"/>
</dbReference>
<dbReference type="AlphaFoldDB" id="A0A383B3L7"/>
<sequence length="118" mass="12883">VGAGTLIGLSGRTLARTIKKHADDRNADTIVVGTPPVGARDVNEVIKGADKLADALRSMQFSVIRWDEELTTAKALSDRKTYGGKSNVKRMWVDEAAAILILQDYLEHCNTDCANRLE</sequence>
<evidence type="ECO:0000313" key="1">
    <source>
        <dbReference type="EMBL" id="SVE14339.1"/>
    </source>
</evidence>
<dbReference type="GO" id="GO:0006364">
    <property type="term" value="P:rRNA processing"/>
    <property type="evidence" value="ECO:0007669"/>
    <property type="project" value="InterPro"/>
</dbReference>
<feature type="non-terminal residue" evidence="1">
    <location>
        <position position="1"/>
    </location>
</feature>
<name>A0A383B3L7_9ZZZZ</name>
<proteinExistence type="predicted"/>
<dbReference type="InterPro" id="IPR005227">
    <property type="entry name" value="YqgF"/>
</dbReference>
<dbReference type="InterPro" id="IPR012337">
    <property type="entry name" value="RNaseH-like_sf"/>
</dbReference>
<accession>A0A383B3L7</accession>
<protein>
    <recommendedName>
        <fullName evidence="2">YqgF/RNase H-like domain-containing protein</fullName>
    </recommendedName>
</protein>
<dbReference type="NCBIfam" id="TIGR00250">
    <property type="entry name" value="RNAse_H_YqgF"/>
    <property type="match status" value="1"/>
</dbReference>
<reference evidence="1" key="1">
    <citation type="submission" date="2018-05" db="EMBL/GenBank/DDBJ databases">
        <authorList>
            <person name="Lanie J.A."/>
            <person name="Ng W.-L."/>
            <person name="Kazmierczak K.M."/>
            <person name="Andrzejewski T.M."/>
            <person name="Davidsen T.M."/>
            <person name="Wayne K.J."/>
            <person name="Tettelin H."/>
            <person name="Glass J.I."/>
            <person name="Rusch D."/>
            <person name="Podicherti R."/>
            <person name="Tsui H.-C.T."/>
            <person name="Winkler M.E."/>
        </authorList>
    </citation>
    <scope>NUCLEOTIDE SEQUENCE</scope>
</reference>
<evidence type="ECO:0008006" key="2">
    <source>
        <dbReference type="Google" id="ProtNLM"/>
    </source>
</evidence>
<gene>
    <name evidence="1" type="ORF">METZ01_LOCUS467193</name>
</gene>
<dbReference type="Gene3D" id="3.30.420.140">
    <property type="entry name" value="YqgF/RNase H-like domain"/>
    <property type="match status" value="1"/>
</dbReference>
<organism evidence="1">
    <name type="scientific">marine metagenome</name>
    <dbReference type="NCBI Taxonomy" id="408172"/>
    <lineage>
        <taxon>unclassified sequences</taxon>
        <taxon>metagenomes</taxon>
        <taxon>ecological metagenomes</taxon>
    </lineage>
</organism>
<dbReference type="SUPFAM" id="SSF53098">
    <property type="entry name" value="Ribonuclease H-like"/>
    <property type="match status" value="1"/>
</dbReference>
<dbReference type="EMBL" id="UINC01197054">
    <property type="protein sequence ID" value="SVE14339.1"/>
    <property type="molecule type" value="Genomic_DNA"/>
</dbReference>